<accession>A0A0E9U8V9</accession>
<reference evidence="1" key="2">
    <citation type="journal article" date="2015" name="Fish Shellfish Immunol.">
        <title>Early steps in the European eel (Anguilla anguilla)-Vibrio vulnificus interaction in the gills: Role of the RtxA13 toxin.</title>
        <authorList>
            <person name="Callol A."/>
            <person name="Pajuelo D."/>
            <person name="Ebbesson L."/>
            <person name="Teles M."/>
            <person name="MacKenzie S."/>
            <person name="Amaro C."/>
        </authorList>
    </citation>
    <scope>NUCLEOTIDE SEQUENCE</scope>
</reference>
<name>A0A0E9U8V9_ANGAN</name>
<protein>
    <submittedName>
        <fullName evidence="1">Uncharacterized protein</fullName>
    </submittedName>
</protein>
<reference evidence="1" key="1">
    <citation type="submission" date="2014-11" db="EMBL/GenBank/DDBJ databases">
        <authorList>
            <person name="Amaro Gonzalez C."/>
        </authorList>
    </citation>
    <scope>NUCLEOTIDE SEQUENCE</scope>
</reference>
<proteinExistence type="predicted"/>
<organism evidence="1">
    <name type="scientific">Anguilla anguilla</name>
    <name type="common">European freshwater eel</name>
    <name type="synonym">Muraena anguilla</name>
    <dbReference type="NCBI Taxonomy" id="7936"/>
    <lineage>
        <taxon>Eukaryota</taxon>
        <taxon>Metazoa</taxon>
        <taxon>Chordata</taxon>
        <taxon>Craniata</taxon>
        <taxon>Vertebrata</taxon>
        <taxon>Euteleostomi</taxon>
        <taxon>Actinopterygii</taxon>
        <taxon>Neopterygii</taxon>
        <taxon>Teleostei</taxon>
        <taxon>Anguilliformes</taxon>
        <taxon>Anguillidae</taxon>
        <taxon>Anguilla</taxon>
    </lineage>
</organism>
<evidence type="ECO:0000313" key="1">
    <source>
        <dbReference type="EMBL" id="JAH61383.1"/>
    </source>
</evidence>
<dbReference type="AlphaFoldDB" id="A0A0E9U8V9"/>
<dbReference type="EMBL" id="GBXM01047194">
    <property type="protein sequence ID" value="JAH61383.1"/>
    <property type="molecule type" value="Transcribed_RNA"/>
</dbReference>
<sequence length="17" mass="2217">MVLMYKRYNWVRVLLCE</sequence>